<evidence type="ECO:0000256" key="2">
    <source>
        <dbReference type="ARBA" id="ARBA00022737"/>
    </source>
</evidence>
<evidence type="ECO:0000256" key="1">
    <source>
        <dbReference type="ARBA" id="ARBA00022441"/>
    </source>
</evidence>
<proteinExistence type="predicted"/>
<reference evidence="4" key="1">
    <citation type="journal article" date="2023" name="Commun. Biol.">
        <title>Genome analysis of Parmales, the sister group of diatoms, reveals the evolutionary specialization of diatoms from phago-mixotrophs to photoautotrophs.</title>
        <authorList>
            <person name="Ban H."/>
            <person name="Sato S."/>
            <person name="Yoshikawa S."/>
            <person name="Yamada K."/>
            <person name="Nakamura Y."/>
            <person name="Ichinomiya M."/>
            <person name="Sato N."/>
            <person name="Blanc-Mathieu R."/>
            <person name="Endo H."/>
            <person name="Kuwata A."/>
            <person name="Ogata H."/>
        </authorList>
    </citation>
    <scope>NUCLEOTIDE SEQUENCE [LARGE SCALE GENOMIC DNA]</scope>
    <source>
        <strain evidence="4">NIES 3699</strain>
    </source>
</reference>
<gene>
    <name evidence="3" type="ORF">TrVE_jg1375</name>
</gene>
<dbReference type="Pfam" id="PF24681">
    <property type="entry name" value="Kelch_KLHDC2_KLHL20_DRC7"/>
    <property type="match status" value="1"/>
</dbReference>
<dbReference type="Proteomes" id="UP001165160">
    <property type="component" value="Unassembled WGS sequence"/>
</dbReference>
<protein>
    <submittedName>
        <fullName evidence="3">Uncharacterized protein</fullName>
    </submittedName>
</protein>
<evidence type="ECO:0000313" key="4">
    <source>
        <dbReference type="Proteomes" id="UP001165160"/>
    </source>
</evidence>
<dbReference type="PANTHER" id="PTHR46093">
    <property type="entry name" value="ACYL-COA-BINDING DOMAIN-CONTAINING PROTEIN 5"/>
    <property type="match status" value="1"/>
</dbReference>
<sequence length="345" mass="38233">MATDSAIQPLIPSLKYTRPAVQGDLPPVRGGHGCVLADMQIVVFGGHAYLGKGEFEYLNDVWCLDIQSLTWQKVFPHGQAPEKRYGHTCQIVGNRMFVFGGRGANGQLFRDMHFLDLVEWTWVPVNATSSGPSPRFYHASLVVGRKLVIHGGWNGQSKCYNDMWVFDTETFTWVQPRTAGLAPPPVYGHSLNLTSNGHIMAFGGASVTADGIPEYYNDLRSLNTETMVWERPRNTGEYPSARYSCTMTPIGNDYVVMGGWGYGGMQSREEGNKKPGANTIAVLDSDNMNWSVPQQLNPNPLVHKYGQTVVNVQNHLFMFGGWNGKQATNELHIVSVEHELPTVEG</sequence>
<organism evidence="3 4">
    <name type="scientific">Triparma verrucosa</name>
    <dbReference type="NCBI Taxonomy" id="1606542"/>
    <lineage>
        <taxon>Eukaryota</taxon>
        <taxon>Sar</taxon>
        <taxon>Stramenopiles</taxon>
        <taxon>Ochrophyta</taxon>
        <taxon>Bolidophyceae</taxon>
        <taxon>Parmales</taxon>
        <taxon>Triparmaceae</taxon>
        <taxon>Triparma</taxon>
    </lineage>
</organism>
<accession>A0A9W6ZFA4</accession>
<keyword evidence="2" id="KW-0677">Repeat</keyword>
<evidence type="ECO:0000313" key="3">
    <source>
        <dbReference type="EMBL" id="GMH49320.1"/>
    </source>
</evidence>
<dbReference type="Gene3D" id="2.120.10.80">
    <property type="entry name" value="Kelch-type beta propeller"/>
    <property type="match status" value="2"/>
</dbReference>
<comment type="caution">
    <text evidence="3">The sequence shown here is derived from an EMBL/GenBank/DDBJ whole genome shotgun (WGS) entry which is preliminary data.</text>
</comment>
<dbReference type="SUPFAM" id="SSF117281">
    <property type="entry name" value="Kelch motif"/>
    <property type="match status" value="2"/>
</dbReference>
<keyword evidence="4" id="KW-1185">Reference proteome</keyword>
<name>A0A9W6ZFA4_9STRA</name>
<dbReference type="InterPro" id="IPR015915">
    <property type="entry name" value="Kelch-typ_b-propeller"/>
</dbReference>
<dbReference type="EMBL" id="BRXX01000593">
    <property type="protein sequence ID" value="GMH49320.1"/>
    <property type="molecule type" value="Genomic_DNA"/>
</dbReference>
<dbReference type="AlphaFoldDB" id="A0A9W6ZFA4"/>
<dbReference type="PANTHER" id="PTHR46093:SF3">
    <property type="entry name" value="ACYL-COA-BINDING DOMAIN-CONTAINING PROTEIN 4"/>
    <property type="match status" value="1"/>
</dbReference>
<keyword evidence="1" id="KW-0880">Kelch repeat</keyword>